<evidence type="ECO:0000256" key="1">
    <source>
        <dbReference type="ARBA" id="ARBA00023015"/>
    </source>
</evidence>
<evidence type="ECO:0000313" key="5">
    <source>
        <dbReference type="EMBL" id="MCI2285329.1"/>
    </source>
</evidence>
<dbReference type="InterPro" id="IPR002818">
    <property type="entry name" value="DJ-1/PfpI"/>
</dbReference>
<evidence type="ECO:0000313" key="6">
    <source>
        <dbReference type="Proteomes" id="UP001139646"/>
    </source>
</evidence>
<keyword evidence="3" id="KW-0804">Transcription</keyword>
<protein>
    <submittedName>
        <fullName evidence="5">GlxA family transcriptional regulator</fullName>
    </submittedName>
</protein>
<feature type="domain" description="HTH araC/xylS-type" evidence="4">
    <location>
        <begin position="230"/>
        <end position="328"/>
    </location>
</feature>
<dbReference type="EMBL" id="JAKKSL010000004">
    <property type="protein sequence ID" value="MCI2285329.1"/>
    <property type="molecule type" value="Genomic_DNA"/>
</dbReference>
<dbReference type="PRINTS" id="PR00032">
    <property type="entry name" value="HTHARAC"/>
</dbReference>
<dbReference type="SUPFAM" id="SSF52317">
    <property type="entry name" value="Class I glutamine amidotransferase-like"/>
    <property type="match status" value="1"/>
</dbReference>
<dbReference type="RefSeq" id="WP_242288186.1">
    <property type="nucleotide sequence ID" value="NZ_JAKKSL010000004.1"/>
</dbReference>
<dbReference type="Gene3D" id="1.10.10.60">
    <property type="entry name" value="Homeodomain-like"/>
    <property type="match status" value="2"/>
</dbReference>
<dbReference type="Pfam" id="PF01965">
    <property type="entry name" value="DJ-1_PfpI"/>
    <property type="match status" value="1"/>
</dbReference>
<keyword evidence="6" id="KW-1185">Reference proteome</keyword>
<dbReference type="Gene3D" id="3.40.50.880">
    <property type="match status" value="1"/>
</dbReference>
<comment type="caution">
    <text evidence="5">The sequence shown here is derived from an EMBL/GenBank/DDBJ whole genome shotgun (WGS) entry which is preliminary data.</text>
</comment>
<organism evidence="5 6">
    <name type="scientific">Colwellia maritima</name>
    <dbReference type="NCBI Taxonomy" id="2912588"/>
    <lineage>
        <taxon>Bacteria</taxon>
        <taxon>Pseudomonadati</taxon>
        <taxon>Pseudomonadota</taxon>
        <taxon>Gammaproteobacteria</taxon>
        <taxon>Alteromonadales</taxon>
        <taxon>Colwelliaceae</taxon>
        <taxon>Colwellia</taxon>
    </lineage>
</organism>
<evidence type="ECO:0000259" key="4">
    <source>
        <dbReference type="PROSITE" id="PS01124"/>
    </source>
</evidence>
<evidence type="ECO:0000256" key="3">
    <source>
        <dbReference type="ARBA" id="ARBA00023163"/>
    </source>
</evidence>
<reference evidence="5" key="1">
    <citation type="submission" date="2022-01" db="EMBL/GenBank/DDBJ databases">
        <title>Colwellia maritima, isolated from seawater.</title>
        <authorList>
            <person name="Kristyanto S."/>
            <person name="Jung J."/>
            <person name="Jeon C.O."/>
        </authorList>
    </citation>
    <scope>NUCLEOTIDE SEQUENCE</scope>
    <source>
        <strain evidence="5">MSW7</strain>
    </source>
</reference>
<dbReference type="PROSITE" id="PS00041">
    <property type="entry name" value="HTH_ARAC_FAMILY_1"/>
    <property type="match status" value="1"/>
</dbReference>
<dbReference type="PROSITE" id="PS01124">
    <property type="entry name" value="HTH_ARAC_FAMILY_2"/>
    <property type="match status" value="1"/>
</dbReference>
<accession>A0ABS9X526</accession>
<dbReference type="Proteomes" id="UP001139646">
    <property type="component" value="Unassembled WGS sequence"/>
</dbReference>
<dbReference type="InterPro" id="IPR052158">
    <property type="entry name" value="INH-QAR"/>
</dbReference>
<keyword evidence="1" id="KW-0805">Transcription regulation</keyword>
<gene>
    <name evidence="5" type="ORF">L3081_20495</name>
</gene>
<dbReference type="SMART" id="SM00342">
    <property type="entry name" value="HTH_ARAC"/>
    <property type="match status" value="1"/>
</dbReference>
<dbReference type="Pfam" id="PF12833">
    <property type="entry name" value="HTH_18"/>
    <property type="match status" value="1"/>
</dbReference>
<keyword evidence="2" id="KW-0238">DNA-binding</keyword>
<dbReference type="PANTHER" id="PTHR43130:SF11">
    <property type="entry name" value="TRANSCRIPTIONAL REGULATORY PROTEIN"/>
    <property type="match status" value="1"/>
</dbReference>
<dbReference type="SUPFAM" id="SSF46689">
    <property type="entry name" value="Homeodomain-like"/>
    <property type="match status" value="2"/>
</dbReference>
<dbReference type="InterPro" id="IPR029062">
    <property type="entry name" value="Class_I_gatase-like"/>
</dbReference>
<dbReference type="InterPro" id="IPR018060">
    <property type="entry name" value="HTH_AraC"/>
</dbReference>
<sequence>MLMKVLVLATEHCMASAIYGVLDVFSTANFCLNRRYGEDVLAKFDCQIVTIDNKSVKAYNGIEIHPTTLLDPTQAPDVIVLSSSVEVIIDCCGEDITITNRENIKQWLVRCKDQGTLITSFCTGAFLLASSGLLAGKLATTHWRSADLFRRIFPHIRLDCDQLIIDNGDIICSGGSMSYIDLSLHIIDRLMGKDIVSDCAKLLVFDPIRQKQSPYVSFKAQKKHEDKPILAAQDWLEQHYKSDISMDALAEKVGLGTRTFKRRFKLATNENPINYLQRIRVEQVKAKLEKTTEAINQIIWSVGYEDISSFRQLFKRFTGLTPKDYRAKFS</sequence>
<proteinExistence type="predicted"/>
<dbReference type="InterPro" id="IPR020449">
    <property type="entry name" value="Tscrpt_reg_AraC-type_HTH"/>
</dbReference>
<dbReference type="InterPro" id="IPR009057">
    <property type="entry name" value="Homeodomain-like_sf"/>
</dbReference>
<dbReference type="CDD" id="cd03138">
    <property type="entry name" value="GATase1_AraC_2"/>
    <property type="match status" value="1"/>
</dbReference>
<name>A0ABS9X526_9GAMM</name>
<dbReference type="PANTHER" id="PTHR43130">
    <property type="entry name" value="ARAC-FAMILY TRANSCRIPTIONAL REGULATOR"/>
    <property type="match status" value="1"/>
</dbReference>
<dbReference type="InterPro" id="IPR018062">
    <property type="entry name" value="HTH_AraC-typ_CS"/>
</dbReference>
<evidence type="ECO:0000256" key="2">
    <source>
        <dbReference type="ARBA" id="ARBA00023125"/>
    </source>
</evidence>